<accession>A0A0B5A3B9</accession>
<evidence type="ECO:0000256" key="1">
    <source>
        <dbReference type="SAM" id="MobiDB-lite"/>
    </source>
</evidence>
<keyword evidence="3" id="KW-0540">Nuclease</keyword>
<proteinExistence type="predicted"/>
<evidence type="ECO:0000259" key="2">
    <source>
        <dbReference type="Pfam" id="PF01844"/>
    </source>
</evidence>
<dbReference type="Proteomes" id="UP000031718">
    <property type="component" value="Segment"/>
</dbReference>
<feature type="domain" description="HNH" evidence="2">
    <location>
        <begin position="33"/>
        <end position="89"/>
    </location>
</feature>
<dbReference type="InterPro" id="IPR003615">
    <property type="entry name" value="HNH_nuc"/>
</dbReference>
<dbReference type="Gene3D" id="1.10.30.50">
    <property type="match status" value="1"/>
</dbReference>
<dbReference type="CDD" id="cd00085">
    <property type="entry name" value="HNHc"/>
    <property type="match status" value="1"/>
</dbReference>
<dbReference type="GO" id="GO:0003676">
    <property type="term" value="F:nucleic acid binding"/>
    <property type="evidence" value="ECO:0007669"/>
    <property type="project" value="InterPro"/>
</dbReference>
<reference evidence="3 4" key="1">
    <citation type="submission" date="2014-10" db="EMBL/GenBank/DDBJ databases">
        <authorList>
            <person name="Mackenzie J."/>
            <person name="Lekholoane M."/>
            <person name="Leqhaoe R."/>
            <person name="Mcunu Z."/>
            <person name="Mzobe Z."/>
            <person name="Rodel H."/>
            <person name="Seagreen C."/>
            <person name="Mazeka N."/>
            <person name="Larsen M.H."/>
            <person name="Rubin E.J."/>
            <person name="Russell D.A."/>
            <person name="Guerrero C.A."/>
            <person name="Bowman C.A."/>
            <person name="Jacobs-Sera D."/>
            <person name="Hendrix R.W."/>
            <person name="Hatfull G.F."/>
        </authorList>
    </citation>
    <scope>NUCLEOTIDE SEQUENCE [LARGE SCALE GENOMIC DNA]</scope>
</reference>
<name>A0A0B5A3B9_9CAUD</name>
<protein>
    <submittedName>
        <fullName evidence="3">HNH endonuclease domain protein</fullName>
    </submittedName>
</protein>
<organism evidence="3 4">
    <name type="scientific">Mycobacterium phage Cosmo</name>
    <dbReference type="NCBI Taxonomy" id="1567467"/>
    <lineage>
        <taxon>Viruses</taxon>
        <taxon>Duplodnaviria</taxon>
        <taxon>Heunggongvirae</taxon>
        <taxon>Uroviricota</taxon>
        <taxon>Caudoviricetes</taxon>
        <taxon>Vilmaviridae</taxon>
        <taxon>Wildcatvirus</taxon>
        <taxon>Wildcatvirus wildcat</taxon>
        <taxon>Mycobacterium virus Wildcat</taxon>
    </lineage>
</organism>
<dbReference type="GO" id="GO:0004519">
    <property type="term" value="F:endonuclease activity"/>
    <property type="evidence" value="ECO:0007669"/>
    <property type="project" value="UniProtKB-KW"/>
</dbReference>
<dbReference type="GO" id="GO:0008270">
    <property type="term" value="F:zinc ion binding"/>
    <property type="evidence" value="ECO:0007669"/>
    <property type="project" value="InterPro"/>
</dbReference>
<sequence length="105" mass="11723">MPTSSANGPRSLGRTGSRYLSARRQVLEANPICHLCGELIDLDLKWPDPMYGTADHIIPVKDLARDDPRLYDPKNLRPAHLSCNARRGSTKHKVDHPNSLVLRMG</sequence>
<evidence type="ECO:0000313" key="4">
    <source>
        <dbReference type="Proteomes" id="UP000031718"/>
    </source>
</evidence>
<evidence type="ECO:0000313" key="3">
    <source>
        <dbReference type="EMBL" id="AJD82170.1"/>
    </source>
</evidence>
<keyword evidence="3" id="KW-0255">Endonuclease</keyword>
<gene>
    <name evidence="3" type="primary">98</name>
    <name evidence="3" type="ORF">COSMO_98</name>
</gene>
<dbReference type="EMBL" id="KP027195">
    <property type="protein sequence ID" value="AJD82170.1"/>
    <property type="molecule type" value="Genomic_DNA"/>
</dbReference>
<keyword evidence="3" id="KW-0378">Hydrolase</keyword>
<dbReference type="InterPro" id="IPR002711">
    <property type="entry name" value="HNH"/>
</dbReference>
<feature type="region of interest" description="Disordered" evidence="1">
    <location>
        <begin position="86"/>
        <end position="105"/>
    </location>
</feature>
<dbReference type="Pfam" id="PF01844">
    <property type="entry name" value="HNH"/>
    <property type="match status" value="1"/>
</dbReference>